<dbReference type="InterPro" id="IPR001405">
    <property type="entry name" value="UPF0758"/>
</dbReference>
<protein>
    <submittedName>
        <fullName evidence="7">DNA repair protein RadC</fullName>
    </submittedName>
</protein>
<keyword evidence="4" id="KW-0862">Zinc</keyword>
<comment type="caution">
    <text evidence="7">The sequence shown here is derived from an EMBL/GenBank/DDBJ whole genome shotgun (WGS) entry which is preliminary data.</text>
</comment>
<keyword evidence="5" id="KW-0482">Metalloprotease</keyword>
<dbReference type="Proteomes" id="UP000281128">
    <property type="component" value="Unassembled WGS sequence"/>
</dbReference>
<evidence type="ECO:0000256" key="2">
    <source>
        <dbReference type="ARBA" id="ARBA00022723"/>
    </source>
</evidence>
<dbReference type="PROSITE" id="PS50249">
    <property type="entry name" value="MPN"/>
    <property type="match status" value="1"/>
</dbReference>
<evidence type="ECO:0000256" key="4">
    <source>
        <dbReference type="ARBA" id="ARBA00022833"/>
    </source>
</evidence>
<evidence type="ECO:0000256" key="1">
    <source>
        <dbReference type="ARBA" id="ARBA00022670"/>
    </source>
</evidence>
<keyword evidence="1" id="KW-0645">Protease</keyword>
<evidence type="ECO:0000313" key="7">
    <source>
        <dbReference type="EMBL" id="RKF12525.1"/>
    </source>
</evidence>
<dbReference type="InterPro" id="IPR020891">
    <property type="entry name" value="UPF0758_CS"/>
</dbReference>
<sequence>MTVHNPDQITEWRLPGFSEADIATIDAARAILRRHARSTAALQSWSMLTDYLAFNAIQERVEVFRVLLLDRKNKLIRDRVMTRGSIDHVPVYVGEVLRSALVLDASALILCHNHPSGDPHPSQTDIELTRKILEACKVMEIIIHDHIIVGFGREKYAFSMRAAGMLSGQAHGH</sequence>
<evidence type="ECO:0000256" key="3">
    <source>
        <dbReference type="ARBA" id="ARBA00022801"/>
    </source>
</evidence>
<gene>
    <name evidence="7" type="primary">radC</name>
    <name evidence="7" type="ORF">D6850_17845</name>
</gene>
<evidence type="ECO:0000256" key="5">
    <source>
        <dbReference type="ARBA" id="ARBA00023049"/>
    </source>
</evidence>
<dbReference type="OrthoDB" id="9804482at2"/>
<dbReference type="CDD" id="cd08071">
    <property type="entry name" value="MPN_DUF2466"/>
    <property type="match status" value="1"/>
</dbReference>
<accession>A0A3A8ARJ5</accession>
<dbReference type="PANTHER" id="PTHR30471:SF3">
    <property type="entry name" value="UPF0758 PROTEIN YEES-RELATED"/>
    <property type="match status" value="1"/>
</dbReference>
<dbReference type="Gene3D" id="3.40.140.10">
    <property type="entry name" value="Cytidine Deaminase, domain 2"/>
    <property type="match status" value="1"/>
</dbReference>
<dbReference type="InterPro" id="IPR037518">
    <property type="entry name" value="MPN"/>
</dbReference>
<organism evidence="7 8">
    <name type="scientific">Roseovarius spongiae</name>
    <dbReference type="NCBI Taxonomy" id="2320272"/>
    <lineage>
        <taxon>Bacteria</taxon>
        <taxon>Pseudomonadati</taxon>
        <taxon>Pseudomonadota</taxon>
        <taxon>Alphaproteobacteria</taxon>
        <taxon>Rhodobacterales</taxon>
        <taxon>Roseobacteraceae</taxon>
        <taxon>Roseovarius</taxon>
    </lineage>
</organism>
<dbReference type="EMBL" id="RAPE01000007">
    <property type="protein sequence ID" value="RKF12525.1"/>
    <property type="molecule type" value="Genomic_DNA"/>
</dbReference>
<dbReference type="Pfam" id="PF04002">
    <property type="entry name" value="RadC"/>
    <property type="match status" value="1"/>
</dbReference>
<proteinExistence type="predicted"/>
<dbReference type="AlphaFoldDB" id="A0A3A8ARJ5"/>
<keyword evidence="2" id="KW-0479">Metal-binding</keyword>
<evidence type="ECO:0000259" key="6">
    <source>
        <dbReference type="PROSITE" id="PS50249"/>
    </source>
</evidence>
<dbReference type="RefSeq" id="WP_121168969.1">
    <property type="nucleotide sequence ID" value="NZ_RAPE01000007.1"/>
</dbReference>
<dbReference type="GO" id="GO:0006508">
    <property type="term" value="P:proteolysis"/>
    <property type="evidence" value="ECO:0007669"/>
    <property type="project" value="UniProtKB-KW"/>
</dbReference>
<dbReference type="SUPFAM" id="SSF102712">
    <property type="entry name" value="JAB1/MPN domain"/>
    <property type="match status" value="1"/>
</dbReference>
<dbReference type="PROSITE" id="PS01302">
    <property type="entry name" value="UPF0758"/>
    <property type="match status" value="1"/>
</dbReference>
<dbReference type="PANTHER" id="PTHR30471">
    <property type="entry name" value="DNA REPAIR PROTEIN RADC"/>
    <property type="match status" value="1"/>
</dbReference>
<feature type="domain" description="MPN" evidence="6">
    <location>
        <begin position="37"/>
        <end position="166"/>
    </location>
</feature>
<name>A0A3A8ARJ5_9RHOB</name>
<reference evidence="7 8" key="1">
    <citation type="submission" date="2018-09" db="EMBL/GenBank/DDBJ databases">
        <title>Roseovarius spongiae sp. nov., isolated from a marine sponge.</title>
        <authorList>
            <person name="Zhuang L."/>
            <person name="Luo L."/>
        </authorList>
    </citation>
    <scope>NUCLEOTIDE SEQUENCE [LARGE SCALE GENOMIC DNA]</scope>
    <source>
        <strain evidence="7 8">HN-E21</strain>
    </source>
</reference>
<keyword evidence="8" id="KW-1185">Reference proteome</keyword>
<keyword evidence="3" id="KW-0378">Hydrolase</keyword>
<evidence type="ECO:0000313" key="8">
    <source>
        <dbReference type="Proteomes" id="UP000281128"/>
    </source>
</evidence>
<dbReference type="NCBIfam" id="TIGR00608">
    <property type="entry name" value="radc"/>
    <property type="match status" value="1"/>
</dbReference>
<dbReference type="GO" id="GO:0008237">
    <property type="term" value="F:metallopeptidase activity"/>
    <property type="evidence" value="ECO:0007669"/>
    <property type="project" value="UniProtKB-KW"/>
</dbReference>
<dbReference type="InterPro" id="IPR025657">
    <property type="entry name" value="RadC_JAB"/>
</dbReference>
<dbReference type="GO" id="GO:0046872">
    <property type="term" value="F:metal ion binding"/>
    <property type="evidence" value="ECO:0007669"/>
    <property type="project" value="UniProtKB-KW"/>
</dbReference>